<dbReference type="InterPro" id="IPR014284">
    <property type="entry name" value="RNA_pol_sigma-70_dom"/>
</dbReference>
<protein>
    <recommendedName>
        <fullName evidence="6">RNA polymerase sigma factor</fullName>
    </recommendedName>
</protein>
<dbReference type="NCBIfam" id="TIGR02937">
    <property type="entry name" value="sigma70-ECF"/>
    <property type="match status" value="1"/>
</dbReference>
<dbReference type="InterPro" id="IPR007627">
    <property type="entry name" value="RNA_pol_sigma70_r2"/>
</dbReference>
<keyword evidence="5 6" id="KW-0804">Transcription</keyword>
<dbReference type="PANTHER" id="PTHR43133:SF8">
    <property type="entry name" value="RNA POLYMERASE SIGMA FACTOR HI_1459-RELATED"/>
    <property type="match status" value="1"/>
</dbReference>
<evidence type="ECO:0000313" key="10">
    <source>
        <dbReference type="EMBL" id="QDU60497.1"/>
    </source>
</evidence>
<keyword evidence="11" id="KW-1185">Reference proteome</keyword>
<feature type="domain" description="RNA polymerase sigma factor 70 region 4 type 2" evidence="9">
    <location>
        <begin position="121"/>
        <end position="172"/>
    </location>
</feature>
<dbReference type="InterPro" id="IPR000838">
    <property type="entry name" value="RNA_pol_sigma70_ECF_CS"/>
</dbReference>
<dbReference type="Pfam" id="PF08281">
    <property type="entry name" value="Sigma70_r4_2"/>
    <property type="match status" value="1"/>
</dbReference>
<dbReference type="Proteomes" id="UP000317093">
    <property type="component" value="Chromosome"/>
</dbReference>
<dbReference type="InterPro" id="IPR013324">
    <property type="entry name" value="RNA_pol_sigma_r3/r4-like"/>
</dbReference>
<dbReference type="Gene3D" id="1.10.10.10">
    <property type="entry name" value="Winged helix-like DNA-binding domain superfamily/Winged helix DNA-binding domain"/>
    <property type="match status" value="1"/>
</dbReference>
<evidence type="ECO:0000256" key="4">
    <source>
        <dbReference type="ARBA" id="ARBA00023125"/>
    </source>
</evidence>
<evidence type="ECO:0000256" key="1">
    <source>
        <dbReference type="ARBA" id="ARBA00010641"/>
    </source>
</evidence>
<feature type="domain" description="RNA polymerase sigma-70 region 2" evidence="8">
    <location>
        <begin position="23"/>
        <end position="90"/>
    </location>
</feature>
<feature type="compositionally biased region" description="Basic and acidic residues" evidence="7">
    <location>
        <begin position="102"/>
        <end position="113"/>
    </location>
</feature>
<evidence type="ECO:0000256" key="2">
    <source>
        <dbReference type="ARBA" id="ARBA00023015"/>
    </source>
</evidence>
<dbReference type="Pfam" id="PF04542">
    <property type="entry name" value="Sigma70_r2"/>
    <property type="match status" value="1"/>
</dbReference>
<organism evidence="10 11">
    <name type="scientific">Kolteria novifilia</name>
    <dbReference type="NCBI Taxonomy" id="2527975"/>
    <lineage>
        <taxon>Bacteria</taxon>
        <taxon>Pseudomonadati</taxon>
        <taxon>Planctomycetota</taxon>
        <taxon>Planctomycetia</taxon>
        <taxon>Kolteriales</taxon>
        <taxon>Kolteriaceae</taxon>
        <taxon>Kolteria</taxon>
    </lineage>
</organism>
<dbReference type="InterPro" id="IPR013325">
    <property type="entry name" value="RNA_pol_sigma_r2"/>
</dbReference>
<dbReference type="Gene3D" id="1.10.1740.10">
    <property type="match status" value="1"/>
</dbReference>
<evidence type="ECO:0000313" key="11">
    <source>
        <dbReference type="Proteomes" id="UP000317093"/>
    </source>
</evidence>
<keyword evidence="4 6" id="KW-0238">DNA-binding</keyword>
<dbReference type="GO" id="GO:0006352">
    <property type="term" value="P:DNA-templated transcription initiation"/>
    <property type="evidence" value="ECO:0007669"/>
    <property type="project" value="InterPro"/>
</dbReference>
<reference evidence="10 11" key="1">
    <citation type="submission" date="2019-02" db="EMBL/GenBank/DDBJ databases">
        <title>Deep-cultivation of Planctomycetes and their phenomic and genomic characterization uncovers novel biology.</title>
        <authorList>
            <person name="Wiegand S."/>
            <person name="Jogler M."/>
            <person name="Boedeker C."/>
            <person name="Pinto D."/>
            <person name="Vollmers J."/>
            <person name="Rivas-Marin E."/>
            <person name="Kohn T."/>
            <person name="Peeters S.H."/>
            <person name="Heuer A."/>
            <person name="Rast P."/>
            <person name="Oberbeckmann S."/>
            <person name="Bunk B."/>
            <person name="Jeske O."/>
            <person name="Meyerdierks A."/>
            <person name="Storesund J.E."/>
            <person name="Kallscheuer N."/>
            <person name="Luecker S."/>
            <person name="Lage O.M."/>
            <person name="Pohl T."/>
            <person name="Merkel B.J."/>
            <person name="Hornburger P."/>
            <person name="Mueller R.-W."/>
            <person name="Bruemmer F."/>
            <person name="Labrenz M."/>
            <person name="Spormann A.M."/>
            <person name="Op den Camp H."/>
            <person name="Overmann J."/>
            <person name="Amann R."/>
            <person name="Jetten M.S.M."/>
            <person name="Mascher T."/>
            <person name="Medema M.H."/>
            <person name="Devos D.P."/>
            <person name="Kaster A.-K."/>
            <person name="Ovreas L."/>
            <person name="Rohde M."/>
            <person name="Galperin M.Y."/>
            <person name="Jogler C."/>
        </authorList>
    </citation>
    <scope>NUCLEOTIDE SEQUENCE [LARGE SCALE GENOMIC DNA]</scope>
    <source>
        <strain evidence="10 11">Pan216</strain>
    </source>
</reference>
<dbReference type="RefSeq" id="WP_419193330.1">
    <property type="nucleotide sequence ID" value="NZ_CP036279.1"/>
</dbReference>
<evidence type="ECO:0000259" key="9">
    <source>
        <dbReference type="Pfam" id="PF08281"/>
    </source>
</evidence>
<evidence type="ECO:0000256" key="3">
    <source>
        <dbReference type="ARBA" id="ARBA00023082"/>
    </source>
</evidence>
<name>A0A518B0J5_9BACT</name>
<proteinExistence type="inferred from homology"/>
<evidence type="ECO:0000259" key="8">
    <source>
        <dbReference type="Pfam" id="PF04542"/>
    </source>
</evidence>
<accession>A0A518B0J5</accession>
<dbReference type="PANTHER" id="PTHR43133">
    <property type="entry name" value="RNA POLYMERASE ECF-TYPE SIGMA FACTO"/>
    <property type="match status" value="1"/>
</dbReference>
<dbReference type="EMBL" id="CP036279">
    <property type="protein sequence ID" value="QDU60497.1"/>
    <property type="molecule type" value="Genomic_DNA"/>
</dbReference>
<dbReference type="SUPFAM" id="SSF88946">
    <property type="entry name" value="Sigma2 domain of RNA polymerase sigma factors"/>
    <property type="match status" value="1"/>
</dbReference>
<dbReference type="InterPro" id="IPR039425">
    <property type="entry name" value="RNA_pol_sigma-70-like"/>
</dbReference>
<dbReference type="AlphaFoldDB" id="A0A518B0J5"/>
<dbReference type="GO" id="GO:0003677">
    <property type="term" value="F:DNA binding"/>
    <property type="evidence" value="ECO:0007669"/>
    <property type="project" value="UniProtKB-KW"/>
</dbReference>
<evidence type="ECO:0000256" key="5">
    <source>
        <dbReference type="ARBA" id="ARBA00023163"/>
    </source>
</evidence>
<dbReference type="InterPro" id="IPR013249">
    <property type="entry name" value="RNA_pol_sigma70_r4_t2"/>
</dbReference>
<comment type="similarity">
    <text evidence="1 6">Belongs to the sigma-70 factor family. ECF subfamily.</text>
</comment>
<keyword evidence="2 6" id="KW-0805">Transcription regulation</keyword>
<feature type="region of interest" description="Disordered" evidence="7">
    <location>
        <begin position="89"/>
        <end position="113"/>
    </location>
</feature>
<keyword evidence="3 6" id="KW-0731">Sigma factor</keyword>
<dbReference type="KEGG" id="knv:Pan216_13380"/>
<evidence type="ECO:0000256" key="7">
    <source>
        <dbReference type="SAM" id="MobiDB-lite"/>
    </source>
</evidence>
<dbReference type="SUPFAM" id="SSF88659">
    <property type="entry name" value="Sigma3 and sigma4 domains of RNA polymerase sigma factors"/>
    <property type="match status" value="1"/>
</dbReference>
<gene>
    <name evidence="10" type="primary">rpoE_1</name>
    <name evidence="10" type="ORF">Pan216_13380</name>
</gene>
<dbReference type="PROSITE" id="PS01063">
    <property type="entry name" value="SIGMA70_ECF"/>
    <property type="match status" value="1"/>
</dbReference>
<dbReference type="GO" id="GO:0016987">
    <property type="term" value="F:sigma factor activity"/>
    <property type="evidence" value="ECO:0007669"/>
    <property type="project" value="UniProtKB-KW"/>
</dbReference>
<dbReference type="InterPro" id="IPR036388">
    <property type="entry name" value="WH-like_DNA-bd_sf"/>
</dbReference>
<sequence>MLSDDQDLVDRCLAGDEIAYRDFVERYQELIHGVCYRLLRDRHEAEDVAQEVFLRAIRALDRWDSRRPLRPWILTIAINRCRTCLGRRGRRPTPSEYPEMIADPRSDSGESHLDANELDTEIRVAVDSLREDQRQAFLLFHEQGLSYEEISDALATPIGTLKTWVHRSRKRILDHLKDKGFAEVLQAALACGAPRSTGSQSDDG</sequence>
<evidence type="ECO:0000256" key="6">
    <source>
        <dbReference type="RuleBase" id="RU000716"/>
    </source>
</evidence>
<dbReference type="CDD" id="cd06171">
    <property type="entry name" value="Sigma70_r4"/>
    <property type="match status" value="1"/>
</dbReference>